<protein>
    <submittedName>
        <fullName evidence="1">Uncharacterized protein</fullName>
    </submittedName>
</protein>
<sequence>MLWNRSSAACMPVMSSATLVTRSLGSRTVVTSKRCMANVIAVVDRREP</sequence>
<dbReference type="EMBL" id="OBDY01000026">
    <property type="protein sequence ID" value="SNY64462.1"/>
    <property type="molecule type" value="Genomic_DNA"/>
</dbReference>
<name>A0A285JVX0_9ACTN</name>
<evidence type="ECO:0000313" key="2">
    <source>
        <dbReference type="Proteomes" id="UP000219612"/>
    </source>
</evidence>
<proteinExistence type="predicted"/>
<accession>A0A285JVX0</accession>
<dbReference type="AlphaFoldDB" id="A0A285JVX0"/>
<organism evidence="1 2">
    <name type="scientific">Paractinoplanes atraurantiacus</name>
    <dbReference type="NCBI Taxonomy" id="1036182"/>
    <lineage>
        <taxon>Bacteria</taxon>
        <taxon>Bacillati</taxon>
        <taxon>Actinomycetota</taxon>
        <taxon>Actinomycetes</taxon>
        <taxon>Micromonosporales</taxon>
        <taxon>Micromonosporaceae</taxon>
        <taxon>Paractinoplanes</taxon>
    </lineage>
</organism>
<evidence type="ECO:0000313" key="1">
    <source>
        <dbReference type="EMBL" id="SNY64462.1"/>
    </source>
</evidence>
<keyword evidence="2" id="KW-1185">Reference proteome</keyword>
<reference evidence="2" key="1">
    <citation type="submission" date="2017-09" db="EMBL/GenBank/DDBJ databases">
        <authorList>
            <person name="Varghese N."/>
            <person name="Submissions S."/>
        </authorList>
    </citation>
    <scope>NUCLEOTIDE SEQUENCE [LARGE SCALE GENOMIC DNA]</scope>
    <source>
        <strain evidence="2">CGMCC 4.6857</strain>
    </source>
</reference>
<dbReference type="Proteomes" id="UP000219612">
    <property type="component" value="Unassembled WGS sequence"/>
</dbReference>
<gene>
    <name evidence="1" type="ORF">SAMN05421748_126144</name>
</gene>